<dbReference type="Pfam" id="PF12531">
    <property type="entry name" value="DUF3731"/>
    <property type="match status" value="1"/>
</dbReference>
<gene>
    <name evidence="4" type="primary">dnaK</name>
    <name evidence="4" type="ORF">ASN18_0404</name>
</gene>
<sequence>MSGRSRYIIGIDLGTTNSSVSYADTEVGEEIHIFEIPQLTGEGQVKECPQLPSFLYLPTQYELTSCVLPWSKDTSGIVGEYARVKGAMAPLNLVTSAKSWLCHSRVGRKSPILPWGRQDSAGGKLSPVEASSRYLRHIKEAWDYCIARGDVKHKLENQTVVITIPASFDESARELTSEAAKIAGIRTFSMLEEPQAAFYSWLSVHEENWQEFIKLYQLILVFDVGGGTTDFNLITLKELGGLPVFQRMAVGDHLMLGGDNMDLALAMEMEARILPGGKRTLGIQGWVSLSEQCRAAKEQLLCDTQGRAETPGAVDISILGTGRSVIGGAVKGQITYEDVRRVTLEGFFQQVDKSDEITKDKRTGFQELGLPYVTDTAVMRHLASFLKRHAVNPALPVVSDGGVDIVRPDMVLFNGGVFKSPLIRQCAIDGLRHWFGGKPDWALDILENDRYDHAVSLGAAYYGLVKRQAAVDSGVNSPTKKIKISGGLGKAYYIAVKTGESSDDDLIAAACIVPRGFEEGGELHILEPEFQVAANTPVSFSVYCSSYRAGDRPGDIISADRDSFTELPQIKTILNYGKKAVAATIPVSLGIRLNEYGTLDVWCESKTTTHKWKLAFDIRRGPDLPNQPPSARGDLHTLNESNIDDAVKLIEGAFTGQNPDDLPRALPGVLGVHNKADWPLPAIRKMWDTLIQLRQRRLVTPGHEARWLNLAGFLLRPGFGHPLDDWRIKELWKQFSEGVKYSRNGQCRSEWWILWRRVAGGLSTQHQDIVYKRIAPFIMQKKKGPRLESSEYVELWMLVSSLEHLSPQIKTALGDELLVIIKKEKGRVLGSHFWSLSRLGARVSFYGQLDRQVTKETAERWIGECLAVSDARPEDSAYAIAQLARKTGDRTRDIDDALRGEIVKKLLTYKQGSSPAKWAGRFIRQIEELTPLDNTDENEIFGESLPIGLIVEHAPDAAK</sequence>
<dbReference type="PANTHER" id="PTHR19375">
    <property type="entry name" value="HEAT SHOCK PROTEIN 70KDA"/>
    <property type="match status" value="1"/>
</dbReference>
<dbReference type="EMBL" id="LNQR01000019">
    <property type="protein sequence ID" value="KWT92818.1"/>
    <property type="molecule type" value="Genomic_DNA"/>
</dbReference>
<keyword evidence="3" id="KW-0067">ATP-binding</keyword>
<name>A0ABR5SJV8_9BACT</name>
<proteinExistence type="inferred from homology"/>
<comment type="caution">
    <text evidence="4">The sequence shown here is derived from an EMBL/GenBank/DDBJ whole genome shotgun (WGS) entry which is preliminary data.</text>
</comment>
<dbReference type="InterPro" id="IPR013126">
    <property type="entry name" value="Hsp_70_fam"/>
</dbReference>
<evidence type="ECO:0000313" key="5">
    <source>
        <dbReference type="Proteomes" id="UP000060487"/>
    </source>
</evidence>
<keyword evidence="5" id="KW-1185">Reference proteome</keyword>
<dbReference type="Proteomes" id="UP000060487">
    <property type="component" value="Unassembled WGS sequence"/>
</dbReference>
<evidence type="ECO:0000256" key="2">
    <source>
        <dbReference type="ARBA" id="ARBA00022741"/>
    </source>
</evidence>
<dbReference type="Gene3D" id="3.30.420.40">
    <property type="match status" value="2"/>
</dbReference>
<accession>A0ABR5SJV8</accession>
<organism evidence="4 5">
    <name type="scientific">Candidatus Magnetominusculus xianensis</name>
    <dbReference type="NCBI Taxonomy" id="1748249"/>
    <lineage>
        <taxon>Bacteria</taxon>
        <taxon>Pseudomonadati</taxon>
        <taxon>Nitrospirota</taxon>
        <taxon>Nitrospiria</taxon>
        <taxon>Nitrospirales</taxon>
        <taxon>Nitrospiraceae</taxon>
        <taxon>Candidatus Magnetominusculus</taxon>
    </lineage>
</organism>
<dbReference type="Pfam" id="PF00012">
    <property type="entry name" value="HSP70"/>
    <property type="match status" value="1"/>
</dbReference>
<dbReference type="InterPro" id="IPR021030">
    <property type="entry name" value="DUF3731"/>
</dbReference>
<evidence type="ECO:0000256" key="3">
    <source>
        <dbReference type="ARBA" id="ARBA00022840"/>
    </source>
</evidence>
<dbReference type="PROSITE" id="PS00297">
    <property type="entry name" value="HSP70_1"/>
    <property type="match status" value="1"/>
</dbReference>
<reference evidence="4 5" key="1">
    <citation type="submission" date="2015-11" db="EMBL/GenBank/DDBJ databases">
        <authorList>
            <person name="Lin W."/>
        </authorList>
    </citation>
    <scope>NUCLEOTIDE SEQUENCE [LARGE SCALE GENOMIC DNA]</scope>
    <source>
        <strain evidence="4 5">HCH-1</strain>
    </source>
</reference>
<dbReference type="RefSeq" id="WP_085050931.1">
    <property type="nucleotide sequence ID" value="NZ_LNQR01000019.1"/>
</dbReference>
<keyword evidence="2" id="KW-0547">Nucleotide-binding</keyword>
<evidence type="ECO:0000256" key="1">
    <source>
        <dbReference type="ARBA" id="ARBA00007381"/>
    </source>
</evidence>
<dbReference type="PRINTS" id="PR00301">
    <property type="entry name" value="HEATSHOCK70"/>
</dbReference>
<dbReference type="InterPro" id="IPR018181">
    <property type="entry name" value="Heat_shock_70_CS"/>
</dbReference>
<dbReference type="CDD" id="cd10170">
    <property type="entry name" value="ASKHA_NBD_HSP70"/>
    <property type="match status" value="1"/>
</dbReference>
<evidence type="ECO:0000313" key="4">
    <source>
        <dbReference type="EMBL" id="KWT92818.1"/>
    </source>
</evidence>
<comment type="similarity">
    <text evidence="1">Belongs to the heat shock protein 70 family.</text>
</comment>
<protein>
    <submittedName>
        <fullName evidence="4">Molecular chaperone DnaK</fullName>
    </submittedName>
</protein>
<dbReference type="InterPro" id="IPR043129">
    <property type="entry name" value="ATPase_NBD"/>
</dbReference>
<dbReference type="SUPFAM" id="SSF53067">
    <property type="entry name" value="Actin-like ATPase domain"/>
    <property type="match status" value="2"/>
</dbReference>